<organism evidence="1 2">
    <name type="scientific">Skermanella stibiiresistens SB22</name>
    <dbReference type="NCBI Taxonomy" id="1385369"/>
    <lineage>
        <taxon>Bacteria</taxon>
        <taxon>Pseudomonadati</taxon>
        <taxon>Pseudomonadota</taxon>
        <taxon>Alphaproteobacteria</taxon>
        <taxon>Rhodospirillales</taxon>
        <taxon>Azospirillaceae</taxon>
        <taxon>Skermanella</taxon>
    </lineage>
</organism>
<keyword evidence="2" id="KW-1185">Reference proteome</keyword>
<evidence type="ECO:0000313" key="2">
    <source>
        <dbReference type="Proteomes" id="UP000019486"/>
    </source>
</evidence>
<dbReference type="EMBL" id="AVFL01000010">
    <property type="protein sequence ID" value="EWY39805.1"/>
    <property type="molecule type" value="Genomic_DNA"/>
</dbReference>
<name>W9H0V4_9PROT</name>
<evidence type="ECO:0000313" key="1">
    <source>
        <dbReference type="EMBL" id="EWY39805.1"/>
    </source>
</evidence>
<comment type="caution">
    <text evidence="1">The sequence shown here is derived from an EMBL/GenBank/DDBJ whole genome shotgun (WGS) entry which is preliminary data.</text>
</comment>
<proteinExistence type="predicted"/>
<dbReference type="STRING" id="1385369.N825_04685"/>
<gene>
    <name evidence="1" type="ORF">N825_04685</name>
</gene>
<protein>
    <submittedName>
        <fullName evidence="1">Uncharacterized protein</fullName>
    </submittedName>
</protein>
<dbReference type="AlphaFoldDB" id="W9H0V4"/>
<sequence>MWVTAVPQVRDFCRALGTRDVTAISNRLLQLFGLPPTGQNARFVEMWVSPKDMLRPCPDREIDDSRCEVNAASDVDDYRTWFVGNYANSYSEKGFPWTRLGYTYDWAPASDTANPNKPHGASEFILRPGTPYTITGRFTTAEYCGRPAR</sequence>
<accession>W9H0V4</accession>
<dbReference type="Proteomes" id="UP000019486">
    <property type="component" value="Unassembled WGS sequence"/>
</dbReference>
<reference evidence="1 2" key="1">
    <citation type="submission" date="2013-08" db="EMBL/GenBank/DDBJ databases">
        <title>The genome sequence of Skermanella stibiiresistens.</title>
        <authorList>
            <person name="Zhu W."/>
            <person name="Wang G."/>
        </authorList>
    </citation>
    <scope>NUCLEOTIDE SEQUENCE [LARGE SCALE GENOMIC DNA]</scope>
    <source>
        <strain evidence="1 2">SB22</strain>
    </source>
</reference>
<dbReference type="PATRIC" id="fig|1385369.3.peg.3163"/>